<organism evidence="3 4">
    <name type="scientific">Fomitopsis schrenkii</name>
    <name type="common">Brown rot fungus</name>
    <dbReference type="NCBI Taxonomy" id="2126942"/>
    <lineage>
        <taxon>Eukaryota</taxon>
        <taxon>Fungi</taxon>
        <taxon>Dikarya</taxon>
        <taxon>Basidiomycota</taxon>
        <taxon>Agaricomycotina</taxon>
        <taxon>Agaricomycetes</taxon>
        <taxon>Polyporales</taxon>
        <taxon>Fomitopsis</taxon>
    </lineage>
</organism>
<sequence>MNAPGPSTNYGTQSGSNKRRYVNIAPRPSPSSEEAVPYVFGANVSATPLQIIAYDPSSAAGAESATKRQRKAENAVDSHFRELKAPTGVIVCKIGNCRKQFPVSVAAIRNHLMAIHKLTDKNADKNGRQEATVCPWPECRGPKRHNASLAKHIHTVHCSRGEYQCTLCKCTRDTQRGIKEHIKKYHTPAHGHEEHAGGQAVQRVEPTGPSSSQSVTGVAGPSTATVSPTPPGAVSPGTPLALYYARPTRAAAPPTLPVLAQPTTINPVCAQRFDDVRFMLAGNPPEPPIRPRNPIAVLMDPAPYETDSQMSDHTSQYEFLKMLVAVDVAIASSSSS</sequence>
<evidence type="ECO:0000256" key="1">
    <source>
        <dbReference type="SAM" id="MobiDB-lite"/>
    </source>
</evidence>
<feature type="region of interest" description="Disordered" evidence="1">
    <location>
        <begin position="1"/>
        <end position="33"/>
    </location>
</feature>
<dbReference type="InParanoid" id="S8EKU0"/>
<feature type="domain" description="C2H2-type" evidence="2">
    <location>
        <begin position="90"/>
        <end position="116"/>
    </location>
</feature>
<keyword evidence="4" id="KW-1185">Reference proteome</keyword>
<reference evidence="3 4" key="1">
    <citation type="journal article" date="2012" name="Science">
        <title>The Paleozoic origin of enzymatic lignin decomposition reconstructed from 31 fungal genomes.</title>
        <authorList>
            <person name="Floudas D."/>
            <person name="Binder M."/>
            <person name="Riley R."/>
            <person name="Barry K."/>
            <person name="Blanchette R.A."/>
            <person name="Henrissat B."/>
            <person name="Martinez A.T."/>
            <person name="Otillar R."/>
            <person name="Spatafora J.W."/>
            <person name="Yadav J.S."/>
            <person name="Aerts A."/>
            <person name="Benoit I."/>
            <person name="Boyd A."/>
            <person name="Carlson A."/>
            <person name="Copeland A."/>
            <person name="Coutinho P.M."/>
            <person name="de Vries R.P."/>
            <person name="Ferreira P."/>
            <person name="Findley K."/>
            <person name="Foster B."/>
            <person name="Gaskell J."/>
            <person name="Glotzer D."/>
            <person name="Gorecki P."/>
            <person name="Heitman J."/>
            <person name="Hesse C."/>
            <person name="Hori C."/>
            <person name="Igarashi K."/>
            <person name="Jurgens J.A."/>
            <person name="Kallen N."/>
            <person name="Kersten P."/>
            <person name="Kohler A."/>
            <person name="Kuees U."/>
            <person name="Kumar T.K.A."/>
            <person name="Kuo A."/>
            <person name="LaButti K."/>
            <person name="Larrondo L.F."/>
            <person name="Lindquist E."/>
            <person name="Ling A."/>
            <person name="Lombard V."/>
            <person name="Lucas S."/>
            <person name="Lundell T."/>
            <person name="Martin R."/>
            <person name="McLaughlin D.J."/>
            <person name="Morgenstern I."/>
            <person name="Morin E."/>
            <person name="Murat C."/>
            <person name="Nagy L.G."/>
            <person name="Nolan M."/>
            <person name="Ohm R.A."/>
            <person name="Patyshakuliyeva A."/>
            <person name="Rokas A."/>
            <person name="Ruiz-Duenas F.J."/>
            <person name="Sabat G."/>
            <person name="Salamov A."/>
            <person name="Samejima M."/>
            <person name="Schmutz J."/>
            <person name="Slot J.C."/>
            <person name="St John F."/>
            <person name="Stenlid J."/>
            <person name="Sun H."/>
            <person name="Sun S."/>
            <person name="Syed K."/>
            <person name="Tsang A."/>
            <person name="Wiebenga A."/>
            <person name="Young D."/>
            <person name="Pisabarro A."/>
            <person name="Eastwood D.C."/>
            <person name="Martin F."/>
            <person name="Cullen D."/>
            <person name="Grigoriev I.V."/>
            <person name="Hibbett D.S."/>
        </authorList>
    </citation>
    <scope>NUCLEOTIDE SEQUENCE</scope>
    <source>
        <strain evidence="4">FP-58527</strain>
    </source>
</reference>
<dbReference type="HOGENOM" id="CLU_826498_0_0_1"/>
<accession>S8EKU0</accession>
<evidence type="ECO:0000259" key="2">
    <source>
        <dbReference type="SMART" id="SM00355"/>
    </source>
</evidence>
<feature type="domain" description="C2H2-type" evidence="2">
    <location>
        <begin position="132"/>
        <end position="157"/>
    </location>
</feature>
<protein>
    <recommendedName>
        <fullName evidence="2">C2H2-type domain-containing protein</fullName>
    </recommendedName>
</protein>
<name>S8EKU0_FOMSC</name>
<dbReference type="SMART" id="SM00355">
    <property type="entry name" value="ZnF_C2H2"/>
    <property type="match status" value="3"/>
</dbReference>
<feature type="domain" description="C2H2-type" evidence="2">
    <location>
        <begin position="163"/>
        <end position="186"/>
    </location>
</feature>
<dbReference type="EMBL" id="KE504125">
    <property type="protein sequence ID" value="EPT04808.1"/>
    <property type="molecule type" value="Genomic_DNA"/>
</dbReference>
<dbReference type="InterPro" id="IPR013087">
    <property type="entry name" value="Znf_C2H2_type"/>
</dbReference>
<feature type="compositionally biased region" description="Polar residues" evidence="1">
    <location>
        <begin position="1"/>
        <end position="16"/>
    </location>
</feature>
<feature type="compositionally biased region" description="Polar residues" evidence="1">
    <location>
        <begin position="208"/>
        <end position="227"/>
    </location>
</feature>
<dbReference type="Proteomes" id="UP000015241">
    <property type="component" value="Unassembled WGS sequence"/>
</dbReference>
<evidence type="ECO:0000313" key="4">
    <source>
        <dbReference type="Proteomes" id="UP000015241"/>
    </source>
</evidence>
<gene>
    <name evidence="3" type="ORF">FOMPIDRAFT_1045493</name>
</gene>
<proteinExistence type="predicted"/>
<feature type="region of interest" description="Disordered" evidence="1">
    <location>
        <begin position="188"/>
        <end position="233"/>
    </location>
</feature>
<dbReference type="AlphaFoldDB" id="S8EKU0"/>
<evidence type="ECO:0000313" key="3">
    <source>
        <dbReference type="EMBL" id="EPT04808.1"/>
    </source>
</evidence>